<dbReference type="RefSeq" id="WP_144250825.1">
    <property type="nucleotide sequence ID" value="NZ_VLPK01000008.1"/>
</dbReference>
<gene>
    <name evidence="1" type="ORF">FO440_23830</name>
</gene>
<dbReference type="AlphaFoldDB" id="A0A556M7R0"/>
<dbReference type="Gene3D" id="3.40.50.300">
    <property type="entry name" value="P-loop containing nucleotide triphosphate hydrolases"/>
    <property type="match status" value="1"/>
</dbReference>
<protein>
    <recommendedName>
        <fullName evidence="3">UDP-N-acetylglucosamine kinase</fullName>
    </recommendedName>
</protein>
<proteinExistence type="predicted"/>
<dbReference type="EMBL" id="VLPK01000008">
    <property type="protein sequence ID" value="TSJ35951.1"/>
    <property type="molecule type" value="Genomic_DNA"/>
</dbReference>
<evidence type="ECO:0000313" key="1">
    <source>
        <dbReference type="EMBL" id="TSJ35951.1"/>
    </source>
</evidence>
<accession>A0A556M7R0</accession>
<dbReference type="InterPro" id="IPR027417">
    <property type="entry name" value="P-loop_NTPase"/>
</dbReference>
<comment type="caution">
    <text evidence="1">The sequence shown here is derived from an EMBL/GenBank/DDBJ whole genome shotgun (WGS) entry which is preliminary data.</text>
</comment>
<organism evidence="1 2">
    <name type="scientific">Mucilaginibacter corticis</name>
    <dbReference type="NCBI Taxonomy" id="2597670"/>
    <lineage>
        <taxon>Bacteria</taxon>
        <taxon>Pseudomonadati</taxon>
        <taxon>Bacteroidota</taxon>
        <taxon>Sphingobacteriia</taxon>
        <taxon>Sphingobacteriales</taxon>
        <taxon>Sphingobacteriaceae</taxon>
        <taxon>Mucilaginibacter</taxon>
    </lineage>
</organism>
<evidence type="ECO:0000313" key="2">
    <source>
        <dbReference type="Proteomes" id="UP000318733"/>
    </source>
</evidence>
<dbReference type="Proteomes" id="UP000318733">
    <property type="component" value="Unassembled WGS sequence"/>
</dbReference>
<dbReference type="OrthoDB" id="9791543at2"/>
<sequence>MPELFVIAGPPGIGKSMNGQEFTRAGIEIINENDNWVDDQKNGFSDSVKRQLRAGNDFAYELSLSSREHYDYIRAVKAFNPGHKLIVNLFFTDSLQLCFDRARSRHENGSHFVPPERIAQMYNDIIPLLKSNFEVIDTLRLIDAKKTGQFSPAAEYTRAGNRFIVRDWEPKWLLDNLRPFLERRPKPQTSGC</sequence>
<dbReference type="SUPFAM" id="SSF52540">
    <property type="entry name" value="P-loop containing nucleoside triphosphate hydrolases"/>
    <property type="match status" value="1"/>
</dbReference>
<evidence type="ECO:0008006" key="3">
    <source>
        <dbReference type="Google" id="ProtNLM"/>
    </source>
</evidence>
<keyword evidence="2" id="KW-1185">Reference proteome</keyword>
<reference evidence="1 2" key="1">
    <citation type="submission" date="2019-07" db="EMBL/GenBank/DDBJ databases">
        <authorList>
            <person name="Huq M.A."/>
        </authorList>
    </citation>
    <scope>NUCLEOTIDE SEQUENCE [LARGE SCALE GENOMIC DNA]</scope>
    <source>
        <strain evidence="1 2">MAH-19</strain>
    </source>
</reference>
<name>A0A556M7R0_9SPHI</name>